<feature type="compositionally biased region" description="Basic residues" evidence="1">
    <location>
        <begin position="55"/>
        <end position="65"/>
    </location>
</feature>
<dbReference type="Proteomes" id="UP000075714">
    <property type="component" value="Unassembled WGS sequence"/>
</dbReference>
<feature type="compositionally biased region" description="Low complexity" evidence="1">
    <location>
        <begin position="30"/>
        <end position="46"/>
    </location>
</feature>
<dbReference type="AlphaFoldDB" id="A0A150GXK3"/>
<feature type="compositionally biased region" description="Low complexity" evidence="1">
    <location>
        <begin position="583"/>
        <end position="592"/>
    </location>
</feature>
<sequence length="752" mass="79024">MQAHLESQKSWRLGRHQRHPSLLPATTFQQRRSAACSAAQDAPDTAFRPSARRPGLGRRSGKRRPAKPESPPPLDRNAADNVFLNPEQFTVQDQLDAMQQAFSQMSDEERQAFVQYLGEQQAQAAGESFAALPPQEQQELLMAPFKNAMKLENTVLKGTWAAFLSSIPPADAALLLKVLPRGWYGASDLSRREIIEGMKRLTRAERRRLPALLDQVSELQTQIAITAAAEEQATRLAAARRRRLAAQKGITLREDERDSAAASVGSGAEALAAAWAGARGPARPAAGGGGETEEGKEEGAVEDISSFLDRVQERLRRQLQAGEDAGGREDGVSQAGGRDDGDADRRQQPGASTSGRGADGSANGSSGGGPVIPEVLQGRLGRMMTAYEAYVEGGGWDAEAAARESSEMRSLLRLHAEMSELATEAAAAASMGPGQRAGAASPAAVARALELQRRSDDLAEQVAALLEPGARERLQDPAARAVIRYMETQLLVPDPDGGMALDVDEEALSRLGRFMRAAVNWEGYRAFMTIYSSRHPELMLSSVMKAAGMSDGDEWWVAEPDSLHDDDNDDDNDDGDGDGDGGSANSAARDAGSGWEVPRVRVDWSRVDAISALDSDCLAFMSELEATGYSESTFMKWYFHPVLGPRIRAGSLLDPAKGGVAAAAATAAAGVGGGGGGEESLDPAALMMRLLGLRPGAVPELLQEAMRDATGGGAPEGSGGGVGGGGTGGGTGGAAGRRGVARGGAGARRGSP</sequence>
<feature type="compositionally biased region" description="Gly residues" evidence="1">
    <location>
        <begin position="710"/>
        <end position="752"/>
    </location>
</feature>
<gene>
    <name evidence="2" type="ORF">GPECTOR_5g203</name>
</gene>
<feature type="region of interest" description="Disordered" evidence="1">
    <location>
        <begin position="708"/>
        <end position="752"/>
    </location>
</feature>
<comment type="caution">
    <text evidence="2">The sequence shown here is derived from an EMBL/GenBank/DDBJ whole genome shotgun (WGS) entry which is preliminary data.</text>
</comment>
<reference evidence="3" key="1">
    <citation type="journal article" date="2016" name="Nat. Commun.">
        <title>The Gonium pectorale genome demonstrates co-option of cell cycle regulation during the evolution of multicellularity.</title>
        <authorList>
            <person name="Hanschen E.R."/>
            <person name="Marriage T.N."/>
            <person name="Ferris P.J."/>
            <person name="Hamaji T."/>
            <person name="Toyoda A."/>
            <person name="Fujiyama A."/>
            <person name="Neme R."/>
            <person name="Noguchi H."/>
            <person name="Minakuchi Y."/>
            <person name="Suzuki M."/>
            <person name="Kawai-Toyooka H."/>
            <person name="Smith D.R."/>
            <person name="Sparks H."/>
            <person name="Anderson J."/>
            <person name="Bakaric R."/>
            <person name="Luria V."/>
            <person name="Karger A."/>
            <person name="Kirschner M.W."/>
            <person name="Durand P.M."/>
            <person name="Michod R.E."/>
            <person name="Nozaki H."/>
            <person name="Olson B.J."/>
        </authorList>
    </citation>
    <scope>NUCLEOTIDE SEQUENCE [LARGE SCALE GENOMIC DNA]</scope>
    <source>
        <strain evidence="3">NIES-2863</strain>
    </source>
</reference>
<evidence type="ECO:0000313" key="3">
    <source>
        <dbReference type="Proteomes" id="UP000075714"/>
    </source>
</evidence>
<proteinExistence type="predicted"/>
<feature type="compositionally biased region" description="Low complexity" evidence="1">
    <location>
        <begin position="354"/>
        <end position="364"/>
    </location>
</feature>
<name>A0A150GXK3_GONPE</name>
<evidence type="ECO:0000256" key="1">
    <source>
        <dbReference type="SAM" id="MobiDB-lite"/>
    </source>
</evidence>
<accession>A0A150GXK3</accession>
<dbReference type="OrthoDB" id="536028at2759"/>
<feature type="region of interest" description="Disordered" evidence="1">
    <location>
        <begin position="557"/>
        <end position="592"/>
    </location>
</feature>
<feature type="region of interest" description="Disordered" evidence="1">
    <location>
        <begin position="1"/>
        <end position="79"/>
    </location>
</feature>
<organism evidence="2 3">
    <name type="scientific">Gonium pectorale</name>
    <name type="common">Green alga</name>
    <dbReference type="NCBI Taxonomy" id="33097"/>
    <lineage>
        <taxon>Eukaryota</taxon>
        <taxon>Viridiplantae</taxon>
        <taxon>Chlorophyta</taxon>
        <taxon>core chlorophytes</taxon>
        <taxon>Chlorophyceae</taxon>
        <taxon>CS clade</taxon>
        <taxon>Chlamydomonadales</taxon>
        <taxon>Volvocaceae</taxon>
        <taxon>Gonium</taxon>
    </lineage>
</organism>
<feature type="compositionally biased region" description="Basic and acidic residues" evidence="1">
    <location>
        <begin position="325"/>
        <end position="347"/>
    </location>
</feature>
<evidence type="ECO:0000313" key="2">
    <source>
        <dbReference type="EMBL" id="KXZ54100.1"/>
    </source>
</evidence>
<feature type="region of interest" description="Disordered" evidence="1">
    <location>
        <begin position="278"/>
        <end position="300"/>
    </location>
</feature>
<feature type="region of interest" description="Disordered" evidence="1">
    <location>
        <begin position="320"/>
        <end position="374"/>
    </location>
</feature>
<keyword evidence="3" id="KW-1185">Reference proteome</keyword>
<protein>
    <submittedName>
        <fullName evidence="2">Uncharacterized protein</fullName>
    </submittedName>
</protein>
<feature type="compositionally biased region" description="Acidic residues" evidence="1">
    <location>
        <begin position="564"/>
        <end position="579"/>
    </location>
</feature>
<dbReference type="EMBL" id="LSYV01000006">
    <property type="protein sequence ID" value="KXZ54100.1"/>
    <property type="molecule type" value="Genomic_DNA"/>
</dbReference>